<gene>
    <name evidence="1" type="ORF">WKI67_04500</name>
</gene>
<comment type="caution">
    <text evidence="1">The sequence shown here is derived from an EMBL/GenBank/DDBJ whole genome shotgun (WGS) entry which is preliminary data.</text>
</comment>
<name>A0ACC6PMF7_9ACTN</name>
<sequence length="86" mass="9841">MQSGTVAAGLAHRQERATVPTCRHVNKKLANYLKCRQLLPGYENAPIGFRFTKSGMDTRFRAALEERFEQLRKDHPGLDLRLEITD</sequence>
<proteinExistence type="predicted"/>
<evidence type="ECO:0000313" key="1">
    <source>
        <dbReference type="EMBL" id="MEJ8632658.1"/>
    </source>
</evidence>
<protein>
    <submittedName>
        <fullName evidence="1">Uncharacterized protein</fullName>
    </submittedName>
</protein>
<accession>A0ACC6PMF7</accession>
<dbReference type="EMBL" id="JBBKAJ010000022">
    <property type="protein sequence ID" value="MEJ8632658.1"/>
    <property type="molecule type" value="Genomic_DNA"/>
</dbReference>
<organism evidence="1 2">
    <name type="scientific">Streptomyces achmelvichensis</name>
    <dbReference type="NCBI Taxonomy" id="3134111"/>
    <lineage>
        <taxon>Bacteria</taxon>
        <taxon>Bacillati</taxon>
        <taxon>Actinomycetota</taxon>
        <taxon>Actinomycetes</taxon>
        <taxon>Kitasatosporales</taxon>
        <taxon>Streptomycetaceae</taxon>
        <taxon>Streptomyces</taxon>
    </lineage>
</organism>
<keyword evidence="2" id="KW-1185">Reference proteome</keyword>
<dbReference type="Proteomes" id="UP001377168">
    <property type="component" value="Unassembled WGS sequence"/>
</dbReference>
<reference evidence="1" key="1">
    <citation type="submission" date="2024-03" db="EMBL/GenBank/DDBJ databases">
        <title>Novel Streptomyces species of biotechnological and ecological value are a feature of Machair soil.</title>
        <authorList>
            <person name="Prole J.R."/>
            <person name="Goodfellow M."/>
            <person name="Allenby N."/>
            <person name="Ward A.C."/>
        </authorList>
    </citation>
    <scope>NUCLEOTIDE SEQUENCE</scope>
    <source>
        <strain evidence="1">MS2.AVA.5</strain>
    </source>
</reference>
<evidence type="ECO:0000313" key="2">
    <source>
        <dbReference type="Proteomes" id="UP001377168"/>
    </source>
</evidence>